<dbReference type="PANTHER" id="PTHR43065">
    <property type="entry name" value="SENSOR HISTIDINE KINASE"/>
    <property type="match status" value="1"/>
</dbReference>
<dbReference type="InterPro" id="IPR012312">
    <property type="entry name" value="Hemerythrin-like"/>
</dbReference>
<dbReference type="SUPFAM" id="SSF47384">
    <property type="entry name" value="Homodimeric domain of signal transducing histidine kinase"/>
    <property type="match status" value="1"/>
</dbReference>
<evidence type="ECO:0000313" key="9">
    <source>
        <dbReference type="Proteomes" id="UP000192505"/>
    </source>
</evidence>
<dbReference type="InterPro" id="IPR035938">
    <property type="entry name" value="Hemerythrin-like_sf"/>
</dbReference>
<dbReference type="CDD" id="cd12107">
    <property type="entry name" value="Hemerythrin"/>
    <property type="match status" value="1"/>
</dbReference>
<evidence type="ECO:0000259" key="7">
    <source>
        <dbReference type="PROSITE" id="PS50109"/>
    </source>
</evidence>
<dbReference type="GO" id="GO:0000155">
    <property type="term" value="F:phosphorelay sensor kinase activity"/>
    <property type="evidence" value="ECO:0007669"/>
    <property type="project" value="InterPro"/>
</dbReference>
<evidence type="ECO:0000256" key="1">
    <source>
        <dbReference type="ARBA" id="ARBA00000085"/>
    </source>
</evidence>
<dbReference type="InterPro" id="IPR005467">
    <property type="entry name" value="His_kinase_dom"/>
</dbReference>
<sequence>MKLMAWSDHFVTGIAPVDAQHHALVDMINAVAPSLALGEEEARRVVAPLLDKLVHYADVHFKFEEALMARTQVLPEYLAQHHRTHQAFVTEVLQMRQQYEESGTLSGKELLQFLISWLTFHILSEDKRMAAQVQAIGAGETPAQAYAALSPVGGAPNAVYNDALIDLFSLLSERNRALVQANQQLLAAQAELEVANCSLESRVRTRTQELSQANAALLQERQALQASMEQLARIQSQLLQSEKMAAVGQLAAGVAHEINNPIGFVSANLNTLAQYAGQLLALIDLSRQLSSHLAPEPKQILDSALYKAEFDYLRQDLPDLIRESKQGLARVTRIVSDLRDFSAGDDGPLQPTDLNQLLEAALQAVAPQLQGKAEVVRELAPSALAICRDGSMGQVLANLISNAVQAMTEPGRITLRSGVAPNEAWVEVSDTGCGMSEDVQKRIFEPFYTTKPVGQGTGLGLSLAWEIIQRHHGHIQVSSAPGAGTTFRISLPRAP</sequence>
<dbReference type="Gene3D" id="1.20.120.50">
    <property type="entry name" value="Hemerythrin-like"/>
    <property type="match status" value="1"/>
</dbReference>
<evidence type="ECO:0000256" key="4">
    <source>
        <dbReference type="ARBA" id="ARBA00022723"/>
    </source>
</evidence>
<dbReference type="SUPFAM" id="SSF47188">
    <property type="entry name" value="Hemerythrin-like"/>
    <property type="match status" value="1"/>
</dbReference>
<evidence type="ECO:0000256" key="5">
    <source>
        <dbReference type="ARBA" id="ARBA00023004"/>
    </source>
</evidence>
<dbReference type="Gene3D" id="3.30.565.10">
    <property type="entry name" value="Histidine kinase-like ATPase, C-terminal domain"/>
    <property type="match status" value="1"/>
</dbReference>
<dbReference type="NCBIfam" id="NF033749">
    <property type="entry name" value="bact_hemeryth"/>
    <property type="match status" value="1"/>
</dbReference>
<dbReference type="AlphaFoldDB" id="A0A1W9KZN8"/>
<keyword evidence="5" id="KW-0408">Iron</keyword>
<dbReference type="SUPFAM" id="SSF55874">
    <property type="entry name" value="ATPase domain of HSP90 chaperone/DNA topoisomerase II/histidine kinase"/>
    <property type="match status" value="1"/>
</dbReference>
<evidence type="ECO:0000256" key="3">
    <source>
        <dbReference type="ARBA" id="ARBA00012438"/>
    </source>
</evidence>
<comment type="catalytic activity">
    <reaction evidence="1">
        <text>ATP + protein L-histidine = ADP + protein N-phospho-L-histidine.</text>
        <dbReference type="EC" id="2.7.13.3"/>
    </reaction>
</comment>
<dbReference type="EC" id="2.7.13.3" evidence="3"/>
<evidence type="ECO:0000256" key="2">
    <source>
        <dbReference type="ARBA" id="ARBA00010587"/>
    </source>
</evidence>
<dbReference type="PRINTS" id="PR00344">
    <property type="entry name" value="BCTRLSENSOR"/>
</dbReference>
<gene>
    <name evidence="8" type="ORF">BWK72_03105</name>
</gene>
<dbReference type="PANTHER" id="PTHR43065:SF50">
    <property type="entry name" value="HISTIDINE KINASE"/>
    <property type="match status" value="1"/>
</dbReference>
<dbReference type="EMBL" id="MTEI01000001">
    <property type="protein sequence ID" value="OQW90216.1"/>
    <property type="molecule type" value="Genomic_DNA"/>
</dbReference>
<dbReference type="Gene3D" id="1.10.287.130">
    <property type="match status" value="1"/>
</dbReference>
<feature type="coiled-coil region" evidence="6">
    <location>
        <begin position="171"/>
        <end position="234"/>
    </location>
</feature>
<dbReference type="Proteomes" id="UP000192505">
    <property type="component" value="Unassembled WGS sequence"/>
</dbReference>
<dbReference type="PROSITE" id="PS50109">
    <property type="entry name" value="HIS_KIN"/>
    <property type="match status" value="1"/>
</dbReference>
<dbReference type="GO" id="GO:0046872">
    <property type="term" value="F:metal ion binding"/>
    <property type="evidence" value="ECO:0007669"/>
    <property type="project" value="UniProtKB-KW"/>
</dbReference>
<comment type="caution">
    <text evidence="8">The sequence shown here is derived from an EMBL/GenBank/DDBJ whole genome shotgun (WGS) entry which is preliminary data.</text>
</comment>
<feature type="domain" description="Histidine kinase" evidence="7">
    <location>
        <begin position="253"/>
        <end position="495"/>
    </location>
</feature>
<reference evidence="8 9" key="1">
    <citation type="submission" date="2017-01" db="EMBL/GenBank/DDBJ databases">
        <title>Novel large sulfur bacteria in the metagenomes of groundwater-fed chemosynthetic microbial mats in the Lake Huron basin.</title>
        <authorList>
            <person name="Sharrar A.M."/>
            <person name="Flood B.E."/>
            <person name="Bailey J.V."/>
            <person name="Jones D.S."/>
            <person name="Biddanda B."/>
            <person name="Ruberg S.A."/>
            <person name="Marcus D.N."/>
            <person name="Dick G.J."/>
        </authorList>
    </citation>
    <scope>NUCLEOTIDE SEQUENCE [LARGE SCALE GENOMIC DNA]</scope>
    <source>
        <strain evidence="8">A7</strain>
    </source>
</reference>
<dbReference type="InterPro" id="IPR036890">
    <property type="entry name" value="HATPase_C_sf"/>
</dbReference>
<name>A0A1W9KZN8_9BURK</name>
<keyword evidence="4" id="KW-0479">Metal-binding</keyword>
<dbReference type="Pfam" id="PF02518">
    <property type="entry name" value="HATPase_c"/>
    <property type="match status" value="1"/>
</dbReference>
<dbReference type="InterPro" id="IPR004358">
    <property type="entry name" value="Sig_transdc_His_kin-like_C"/>
</dbReference>
<dbReference type="Pfam" id="PF01814">
    <property type="entry name" value="Hemerythrin"/>
    <property type="match status" value="1"/>
</dbReference>
<keyword evidence="6" id="KW-0175">Coiled coil</keyword>
<dbReference type="InterPro" id="IPR036097">
    <property type="entry name" value="HisK_dim/P_sf"/>
</dbReference>
<dbReference type="InterPro" id="IPR003594">
    <property type="entry name" value="HATPase_dom"/>
</dbReference>
<evidence type="ECO:0000256" key="6">
    <source>
        <dbReference type="SAM" id="Coils"/>
    </source>
</evidence>
<dbReference type="InterPro" id="IPR012827">
    <property type="entry name" value="Hemerythrin_metal-bd"/>
</dbReference>
<protein>
    <recommendedName>
        <fullName evidence="3">histidine kinase</fullName>
        <ecNumber evidence="3">2.7.13.3</ecNumber>
    </recommendedName>
</protein>
<dbReference type="SMART" id="SM00387">
    <property type="entry name" value="HATPase_c"/>
    <property type="match status" value="1"/>
</dbReference>
<proteinExistence type="inferred from homology"/>
<evidence type="ECO:0000313" key="8">
    <source>
        <dbReference type="EMBL" id="OQW90216.1"/>
    </source>
</evidence>
<accession>A0A1W9KZN8</accession>
<comment type="similarity">
    <text evidence="2">Belongs to the hemerythrin family.</text>
</comment>
<organism evidence="8 9">
    <name type="scientific">Rhodoferax ferrireducens</name>
    <dbReference type="NCBI Taxonomy" id="192843"/>
    <lineage>
        <taxon>Bacteria</taxon>
        <taxon>Pseudomonadati</taxon>
        <taxon>Pseudomonadota</taxon>
        <taxon>Betaproteobacteria</taxon>
        <taxon>Burkholderiales</taxon>
        <taxon>Comamonadaceae</taxon>
        <taxon>Rhodoferax</taxon>
    </lineage>
</organism>
<dbReference type="NCBIfam" id="TIGR02481">
    <property type="entry name" value="hemeryth_dom"/>
    <property type="match status" value="1"/>
</dbReference>